<comment type="caution">
    <text evidence="3">The sequence shown here is derived from an EMBL/GenBank/DDBJ whole genome shotgun (WGS) entry which is preliminary data.</text>
</comment>
<sequence length="208" mass="22764">MEIVWDCSSATFTTIACFQSSKASLHHKSMWLLLLIVVASHVSAFSPCFGSTPSFRSNFIAGSYVDVVNHVPSSICASGDDTVNNSSNEEDEDDGDDDEVDIITQRLRRNAETVPINPIKEHDKMVQENEDEARFVSMGINGDTAGAPSTLYSHILANAIDPDFDPDTSTDEAYIESQFRELLSRKGDTLSSGTGHCPFTAQCVFQRS</sequence>
<accession>A0ABD3RSJ8</accession>
<evidence type="ECO:0000256" key="2">
    <source>
        <dbReference type="SAM" id="SignalP"/>
    </source>
</evidence>
<dbReference type="Proteomes" id="UP001530377">
    <property type="component" value="Unassembled WGS sequence"/>
</dbReference>
<feature type="region of interest" description="Disordered" evidence="1">
    <location>
        <begin position="78"/>
        <end position="97"/>
    </location>
</feature>
<organism evidence="3 4">
    <name type="scientific">Cyclostephanos tholiformis</name>
    <dbReference type="NCBI Taxonomy" id="382380"/>
    <lineage>
        <taxon>Eukaryota</taxon>
        <taxon>Sar</taxon>
        <taxon>Stramenopiles</taxon>
        <taxon>Ochrophyta</taxon>
        <taxon>Bacillariophyta</taxon>
        <taxon>Coscinodiscophyceae</taxon>
        <taxon>Thalassiosirophycidae</taxon>
        <taxon>Stephanodiscales</taxon>
        <taxon>Stephanodiscaceae</taxon>
        <taxon>Cyclostephanos</taxon>
    </lineage>
</organism>
<keyword evidence="2" id="KW-0732">Signal</keyword>
<evidence type="ECO:0000256" key="1">
    <source>
        <dbReference type="SAM" id="MobiDB-lite"/>
    </source>
</evidence>
<evidence type="ECO:0000313" key="4">
    <source>
        <dbReference type="Proteomes" id="UP001530377"/>
    </source>
</evidence>
<gene>
    <name evidence="3" type="ORF">ACHAXA_005767</name>
</gene>
<name>A0ABD3RSJ8_9STRA</name>
<protein>
    <submittedName>
        <fullName evidence="3">Uncharacterized protein</fullName>
    </submittedName>
</protein>
<proteinExistence type="predicted"/>
<feature type="signal peptide" evidence="2">
    <location>
        <begin position="1"/>
        <end position="44"/>
    </location>
</feature>
<reference evidence="3 4" key="1">
    <citation type="submission" date="2024-10" db="EMBL/GenBank/DDBJ databases">
        <title>Updated reference genomes for cyclostephanoid diatoms.</title>
        <authorList>
            <person name="Roberts W.R."/>
            <person name="Alverson A.J."/>
        </authorList>
    </citation>
    <scope>NUCLEOTIDE SEQUENCE [LARGE SCALE GENOMIC DNA]</scope>
    <source>
        <strain evidence="3 4">AJA228-03</strain>
    </source>
</reference>
<dbReference type="EMBL" id="JALLPB020000176">
    <property type="protein sequence ID" value="KAL3815919.1"/>
    <property type="molecule type" value="Genomic_DNA"/>
</dbReference>
<feature type="compositionally biased region" description="Acidic residues" evidence="1">
    <location>
        <begin position="88"/>
        <end position="97"/>
    </location>
</feature>
<feature type="chain" id="PRO_5044774878" evidence="2">
    <location>
        <begin position="45"/>
        <end position="208"/>
    </location>
</feature>
<dbReference type="AlphaFoldDB" id="A0ABD3RSJ8"/>
<evidence type="ECO:0000313" key="3">
    <source>
        <dbReference type="EMBL" id="KAL3815919.1"/>
    </source>
</evidence>
<keyword evidence="4" id="KW-1185">Reference proteome</keyword>